<dbReference type="AlphaFoldDB" id="A0A509EFT5"/>
<dbReference type="InterPro" id="IPR054189">
    <property type="entry name" value="DUF6894"/>
</dbReference>
<proteinExistence type="predicted"/>
<dbReference type="Pfam" id="PF21834">
    <property type="entry name" value="DUF6894"/>
    <property type="match status" value="1"/>
</dbReference>
<feature type="domain" description="DUF6894" evidence="1">
    <location>
        <begin position="4"/>
        <end position="72"/>
    </location>
</feature>
<evidence type="ECO:0000259" key="1">
    <source>
        <dbReference type="Pfam" id="PF21834"/>
    </source>
</evidence>
<name>A0A509EFT5_9HYPH</name>
<evidence type="ECO:0000313" key="3">
    <source>
        <dbReference type="Proteomes" id="UP000410984"/>
    </source>
</evidence>
<gene>
    <name evidence="2" type="ORF">MET9862_03653</name>
</gene>
<dbReference type="EMBL" id="CABFPH010000057">
    <property type="protein sequence ID" value="VUD73041.1"/>
    <property type="molecule type" value="Genomic_DNA"/>
</dbReference>
<accession>A0A509EFT5</accession>
<dbReference type="OrthoDB" id="8001796at2"/>
<dbReference type="RefSeq" id="WP_142584309.1">
    <property type="nucleotide sequence ID" value="NZ_CABFPH010000057.1"/>
</dbReference>
<organism evidence="2 3">
    <name type="scientific">Methylobacterium symbioticum</name>
    <dbReference type="NCBI Taxonomy" id="2584084"/>
    <lineage>
        <taxon>Bacteria</taxon>
        <taxon>Pseudomonadati</taxon>
        <taxon>Pseudomonadota</taxon>
        <taxon>Alphaproteobacteria</taxon>
        <taxon>Hyphomicrobiales</taxon>
        <taxon>Methylobacteriaceae</taxon>
        <taxon>Methylobacterium</taxon>
    </lineage>
</organism>
<evidence type="ECO:0000313" key="2">
    <source>
        <dbReference type="EMBL" id="VUD73041.1"/>
    </source>
</evidence>
<reference evidence="2 3" key="1">
    <citation type="submission" date="2019-06" db="EMBL/GenBank/DDBJ databases">
        <authorList>
            <person name="Rodrigo-Torres L."/>
            <person name="Arahal R. D."/>
            <person name="Lucena T."/>
        </authorList>
    </citation>
    <scope>NUCLEOTIDE SEQUENCE [LARGE SCALE GENOMIC DNA]</scope>
    <source>
        <strain evidence="2 3">SB0023/3</strain>
    </source>
</reference>
<sequence length="78" mass="8907">MSQRYFFDTFNGTIVHDDVGCVLPDITSARQEARRLLQELFARSGLSDRERCAVRADVRDESGQRVFSATMTLMFEAD</sequence>
<protein>
    <recommendedName>
        <fullName evidence="1">DUF6894 domain-containing protein</fullName>
    </recommendedName>
</protein>
<dbReference type="Proteomes" id="UP000410984">
    <property type="component" value="Unassembled WGS sequence"/>
</dbReference>
<keyword evidence="3" id="KW-1185">Reference proteome</keyword>